<dbReference type="AlphaFoldDB" id="A0A8J5QZK8"/>
<proteinExistence type="predicted"/>
<dbReference type="Proteomes" id="UP000729913">
    <property type="component" value="Unassembled WGS sequence"/>
</dbReference>
<reference evidence="1" key="2">
    <citation type="submission" date="2021-04" db="EMBL/GenBank/DDBJ databases">
        <title>Genome-wide patterns of bracovirus chromosomal integration into multiple host tissues during parasitism.</title>
        <authorList>
            <person name="Chebbi M.A.C."/>
        </authorList>
    </citation>
    <scope>NUCLEOTIDE SEQUENCE</scope>
    <source>
        <tissue evidence="1">Whole body</tissue>
    </source>
</reference>
<accession>A0A8J5QZK8</accession>
<reference evidence="1" key="1">
    <citation type="submission" date="2020-03" db="EMBL/GenBank/DDBJ databases">
        <authorList>
            <person name="Chebbi M.A."/>
            <person name="Drezen J.M."/>
        </authorList>
    </citation>
    <scope>NUCLEOTIDE SEQUENCE</scope>
    <source>
        <tissue evidence="1">Whole body</tissue>
    </source>
</reference>
<dbReference type="EMBL" id="JAAOIC020000035">
    <property type="protein sequence ID" value="KAG8039537.1"/>
    <property type="molecule type" value="Genomic_DNA"/>
</dbReference>
<sequence>MPMVWSRIIKTVKVNLKKIILEQLKKVNINEYQKHQP</sequence>
<keyword evidence="2" id="KW-1185">Reference proteome</keyword>
<name>A0A8J5QZK8_9HYME</name>
<organism evidence="1 2">
    <name type="scientific">Cotesia typhae</name>
    <dbReference type="NCBI Taxonomy" id="2053667"/>
    <lineage>
        <taxon>Eukaryota</taxon>
        <taxon>Metazoa</taxon>
        <taxon>Ecdysozoa</taxon>
        <taxon>Arthropoda</taxon>
        <taxon>Hexapoda</taxon>
        <taxon>Insecta</taxon>
        <taxon>Pterygota</taxon>
        <taxon>Neoptera</taxon>
        <taxon>Endopterygota</taxon>
        <taxon>Hymenoptera</taxon>
        <taxon>Apocrita</taxon>
        <taxon>Ichneumonoidea</taxon>
        <taxon>Braconidae</taxon>
        <taxon>Microgastrinae</taxon>
        <taxon>Cotesia</taxon>
    </lineage>
</organism>
<comment type="caution">
    <text evidence="1">The sequence shown here is derived from an EMBL/GenBank/DDBJ whole genome shotgun (WGS) entry which is preliminary data.</text>
</comment>
<gene>
    <name evidence="1" type="ORF">G9C98_008180</name>
</gene>
<protein>
    <submittedName>
        <fullName evidence="1">Uncharacterized protein</fullName>
    </submittedName>
</protein>
<evidence type="ECO:0000313" key="2">
    <source>
        <dbReference type="Proteomes" id="UP000729913"/>
    </source>
</evidence>
<evidence type="ECO:0000313" key="1">
    <source>
        <dbReference type="EMBL" id="KAG8039537.1"/>
    </source>
</evidence>